<dbReference type="OrthoDB" id="5379975at2"/>
<reference evidence="4 5" key="1">
    <citation type="submission" date="2019-03" db="EMBL/GenBank/DDBJ databases">
        <title>Genomic Encyclopedia of Type Strains, Phase IV (KMG-IV): sequencing the most valuable type-strain genomes for metagenomic binning, comparative biology and taxonomic classification.</title>
        <authorList>
            <person name="Goeker M."/>
        </authorList>
    </citation>
    <scope>NUCLEOTIDE SEQUENCE [LARGE SCALE GENOMIC DNA]</scope>
    <source>
        <strain evidence="4 5">DSM 11901</strain>
    </source>
</reference>
<name>A0A4R6RGB8_9BURK</name>
<comment type="caution">
    <text evidence="4">The sequence shown here is derived from an EMBL/GenBank/DDBJ whole genome shotgun (WGS) entry which is preliminary data.</text>
</comment>
<evidence type="ECO:0000256" key="2">
    <source>
        <dbReference type="ARBA" id="ARBA00038115"/>
    </source>
</evidence>
<dbReference type="InterPro" id="IPR029058">
    <property type="entry name" value="AB_hydrolase_fold"/>
</dbReference>
<protein>
    <submittedName>
        <fullName evidence="4">Alpha/beta hydrolase family protein</fullName>
    </submittedName>
</protein>
<dbReference type="GO" id="GO:0052689">
    <property type="term" value="F:carboxylic ester hydrolase activity"/>
    <property type="evidence" value="ECO:0007669"/>
    <property type="project" value="UniProtKB-ARBA"/>
</dbReference>
<evidence type="ECO:0000313" key="5">
    <source>
        <dbReference type="Proteomes" id="UP000294593"/>
    </source>
</evidence>
<proteinExistence type="inferred from homology"/>
<dbReference type="SUPFAM" id="SSF53474">
    <property type="entry name" value="alpha/beta-Hydrolases"/>
    <property type="match status" value="1"/>
</dbReference>
<dbReference type="InterPro" id="IPR050261">
    <property type="entry name" value="FrsA_esterase"/>
</dbReference>
<organism evidence="4 5">
    <name type="scientific">Aquabacterium commune</name>
    <dbReference type="NCBI Taxonomy" id="70586"/>
    <lineage>
        <taxon>Bacteria</taxon>
        <taxon>Pseudomonadati</taxon>
        <taxon>Pseudomonadota</taxon>
        <taxon>Betaproteobacteria</taxon>
        <taxon>Burkholderiales</taxon>
        <taxon>Aquabacterium</taxon>
    </lineage>
</organism>
<evidence type="ECO:0000313" key="4">
    <source>
        <dbReference type="EMBL" id="TDP84706.1"/>
    </source>
</evidence>
<dbReference type="Proteomes" id="UP000294593">
    <property type="component" value="Unassembled WGS sequence"/>
</dbReference>
<evidence type="ECO:0000256" key="1">
    <source>
        <dbReference type="ARBA" id="ARBA00022801"/>
    </source>
</evidence>
<dbReference type="PANTHER" id="PTHR22946">
    <property type="entry name" value="DIENELACTONE HYDROLASE DOMAIN-CONTAINING PROTEIN-RELATED"/>
    <property type="match status" value="1"/>
</dbReference>
<dbReference type="Pfam" id="PF00561">
    <property type="entry name" value="Abhydrolase_1"/>
    <property type="match status" value="1"/>
</dbReference>
<accession>A0A4R6RGB8</accession>
<keyword evidence="1 4" id="KW-0378">Hydrolase</keyword>
<dbReference type="AlphaFoldDB" id="A0A4R6RGB8"/>
<dbReference type="RefSeq" id="WP_133607906.1">
    <property type="nucleotide sequence ID" value="NZ_SNXW01000003.1"/>
</dbReference>
<gene>
    <name evidence="4" type="ORF">EV672_103277</name>
</gene>
<keyword evidence="5" id="KW-1185">Reference proteome</keyword>
<dbReference type="EMBL" id="SNXW01000003">
    <property type="protein sequence ID" value="TDP84706.1"/>
    <property type="molecule type" value="Genomic_DNA"/>
</dbReference>
<sequence length="279" mass="30908">MTEHILSFGPANRLVGTLIQPTGEPRATAILLLNAGVIPRMGPHRINVKLARELASQGFTVLRMDLSGLGDSLPSDAALTFEQQAVSDLKAAMDHLQRLTSVQQFALAGICSGAHHGIAAAIADERLKALWLMDTHAYPTRKTLWVRARRQLQLDFTGTLARWTKKAAQLLTSRLRPAPTAQREQALLNDNAYPTPPKAEFAQRIQALIDRQVRLQLVYSGDMFWRYNHDSQWRDAFRGHGAVATVPCDLLPDMDHTATTLHAQRRLIGSVTRFAALLA</sequence>
<dbReference type="PANTHER" id="PTHR22946:SF9">
    <property type="entry name" value="POLYKETIDE TRANSFERASE AF380"/>
    <property type="match status" value="1"/>
</dbReference>
<feature type="domain" description="AB hydrolase-1" evidence="3">
    <location>
        <begin position="48"/>
        <end position="186"/>
    </location>
</feature>
<dbReference type="InterPro" id="IPR000073">
    <property type="entry name" value="AB_hydrolase_1"/>
</dbReference>
<comment type="similarity">
    <text evidence="2">Belongs to the AB hydrolase superfamily. FUS2 hydrolase family.</text>
</comment>
<dbReference type="Gene3D" id="3.40.50.1820">
    <property type="entry name" value="alpha/beta hydrolase"/>
    <property type="match status" value="1"/>
</dbReference>
<evidence type="ECO:0000259" key="3">
    <source>
        <dbReference type="Pfam" id="PF00561"/>
    </source>
</evidence>